<name>A0A4P6YVQ7_9LACO</name>
<dbReference type="Pfam" id="PF11240">
    <property type="entry name" value="DUF3042"/>
    <property type="match status" value="1"/>
</dbReference>
<sequence>MKKFGTGVLIGVLSTVAAGVGALAGFHKTVVKPVKDEEAKFENTRIKSARKGRSAHSSKF</sequence>
<proteinExistence type="predicted"/>
<protein>
    <submittedName>
        <fullName evidence="1">DUF3042 family protein</fullName>
    </submittedName>
</protein>
<dbReference type="EMBL" id="CP037940">
    <property type="protein sequence ID" value="QBO36902.1"/>
    <property type="molecule type" value="Genomic_DNA"/>
</dbReference>
<organism evidence="1 2">
    <name type="scientific">Periweissella cryptocerci</name>
    <dbReference type="NCBI Taxonomy" id="2506420"/>
    <lineage>
        <taxon>Bacteria</taxon>
        <taxon>Bacillati</taxon>
        <taxon>Bacillota</taxon>
        <taxon>Bacilli</taxon>
        <taxon>Lactobacillales</taxon>
        <taxon>Lactobacillaceae</taxon>
        <taxon>Periweissella</taxon>
    </lineage>
</organism>
<dbReference type="RefSeq" id="WP_133363979.1">
    <property type="nucleotide sequence ID" value="NZ_CP037940.1"/>
</dbReference>
<reference evidence="2" key="1">
    <citation type="submission" date="2019-03" db="EMBL/GenBank/DDBJ databases">
        <title>Weissella sp. 26KH-42 Genome sequencing.</title>
        <authorList>
            <person name="Heo J."/>
            <person name="Kim S.-J."/>
            <person name="Kim J.-S."/>
            <person name="Hong S.-B."/>
            <person name="Kwon S.-W."/>
        </authorList>
    </citation>
    <scope>NUCLEOTIDE SEQUENCE [LARGE SCALE GENOMIC DNA]</scope>
    <source>
        <strain evidence="2">26KH-42</strain>
    </source>
</reference>
<gene>
    <name evidence="1" type="ORF">EQG49_10835</name>
</gene>
<dbReference type="OrthoDB" id="2144046at2"/>
<accession>A0A4P6YVQ7</accession>
<dbReference type="Proteomes" id="UP000292886">
    <property type="component" value="Chromosome"/>
</dbReference>
<dbReference type="AlphaFoldDB" id="A0A4P6YVQ7"/>
<dbReference type="InterPro" id="IPR021402">
    <property type="entry name" value="DUF3042"/>
</dbReference>
<dbReference type="KEGG" id="wei:EQG49_10835"/>
<keyword evidence="2" id="KW-1185">Reference proteome</keyword>
<evidence type="ECO:0000313" key="1">
    <source>
        <dbReference type="EMBL" id="QBO36902.1"/>
    </source>
</evidence>
<evidence type="ECO:0000313" key="2">
    <source>
        <dbReference type="Proteomes" id="UP000292886"/>
    </source>
</evidence>